<feature type="transmembrane region" description="Helical" evidence="1">
    <location>
        <begin position="135"/>
        <end position="152"/>
    </location>
</feature>
<evidence type="ECO:0000256" key="1">
    <source>
        <dbReference type="SAM" id="Phobius"/>
    </source>
</evidence>
<name>A0A382GPT8_9ZZZZ</name>
<dbReference type="InterPro" id="IPR001750">
    <property type="entry name" value="ND/Mrp_TM"/>
</dbReference>
<dbReference type="AlphaFoldDB" id="A0A382GPT8"/>
<dbReference type="InterPro" id="IPR003918">
    <property type="entry name" value="NADH_UbQ_OxRdtase"/>
</dbReference>
<keyword evidence="1" id="KW-0472">Membrane</keyword>
<dbReference type="PANTHER" id="PTHR43507">
    <property type="entry name" value="NADH-UBIQUINONE OXIDOREDUCTASE CHAIN 4"/>
    <property type="match status" value="1"/>
</dbReference>
<feature type="transmembrane region" description="Helical" evidence="1">
    <location>
        <begin position="164"/>
        <end position="185"/>
    </location>
</feature>
<dbReference type="GO" id="GO:0003954">
    <property type="term" value="F:NADH dehydrogenase activity"/>
    <property type="evidence" value="ECO:0007669"/>
    <property type="project" value="TreeGrafter"/>
</dbReference>
<dbReference type="PRINTS" id="PR01437">
    <property type="entry name" value="NUOXDRDTASE4"/>
</dbReference>
<dbReference type="Pfam" id="PF00361">
    <property type="entry name" value="Proton_antipo_M"/>
    <property type="match status" value="1"/>
</dbReference>
<dbReference type="GO" id="GO:0042773">
    <property type="term" value="P:ATP synthesis coupled electron transport"/>
    <property type="evidence" value="ECO:0007669"/>
    <property type="project" value="InterPro"/>
</dbReference>
<keyword evidence="1" id="KW-1133">Transmembrane helix</keyword>
<proteinExistence type="predicted"/>
<reference evidence="3" key="1">
    <citation type="submission" date="2018-05" db="EMBL/GenBank/DDBJ databases">
        <authorList>
            <person name="Lanie J.A."/>
            <person name="Ng W.-L."/>
            <person name="Kazmierczak K.M."/>
            <person name="Andrzejewski T.M."/>
            <person name="Davidsen T.M."/>
            <person name="Wayne K.J."/>
            <person name="Tettelin H."/>
            <person name="Glass J.I."/>
            <person name="Rusch D."/>
            <person name="Podicherti R."/>
            <person name="Tsui H.-C.T."/>
            <person name="Winkler M.E."/>
        </authorList>
    </citation>
    <scope>NUCLEOTIDE SEQUENCE</scope>
</reference>
<accession>A0A382GPT8</accession>
<keyword evidence="1" id="KW-0812">Transmembrane</keyword>
<dbReference type="GO" id="GO:0008137">
    <property type="term" value="F:NADH dehydrogenase (ubiquinone) activity"/>
    <property type="evidence" value="ECO:0007669"/>
    <property type="project" value="InterPro"/>
</dbReference>
<feature type="transmembrane region" description="Helical" evidence="1">
    <location>
        <begin position="205"/>
        <end position="227"/>
    </location>
</feature>
<feature type="transmembrane region" description="Helical" evidence="1">
    <location>
        <begin position="7"/>
        <end position="23"/>
    </location>
</feature>
<evidence type="ECO:0000313" key="3">
    <source>
        <dbReference type="EMBL" id="SVB76613.1"/>
    </source>
</evidence>
<sequence>MENILNWIIWFPIIGMVAIAFIPRDKEDVIKITAAVATGLQFLLTLVLWQNYDAGDGGMQFMVRAEWIPSFNITYILGVDGLSLPMAILTALLCFIGVFVSWNINKAVKGYFALFLLLDTGIMGVFLSMDFFLFYIFWEVMLLPMYFLIGMWGGPQREYAAIKFFLYTLFGSVLMLIGILGLYFTCGKTFDILELMRVAPEALNGVMWWGMSAIKVIWILLFIGFAIKVPVFPFH</sequence>
<organism evidence="3">
    <name type="scientific">marine metagenome</name>
    <dbReference type="NCBI Taxonomy" id="408172"/>
    <lineage>
        <taxon>unclassified sequences</taxon>
        <taxon>metagenomes</taxon>
        <taxon>ecological metagenomes</taxon>
    </lineage>
</organism>
<feature type="transmembrane region" description="Helical" evidence="1">
    <location>
        <begin position="29"/>
        <end position="49"/>
    </location>
</feature>
<feature type="transmembrane region" description="Helical" evidence="1">
    <location>
        <begin position="84"/>
        <end position="104"/>
    </location>
</feature>
<dbReference type="PANTHER" id="PTHR43507:SF1">
    <property type="entry name" value="NADH-UBIQUINONE OXIDOREDUCTASE CHAIN 4"/>
    <property type="match status" value="1"/>
</dbReference>
<feature type="domain" description="NADH:quinone oxidoreductase/Mrp antiporter transmembrane" evidence="2">
    <location>
        <begin position="128"/>
        <end position="235"/>
    </location>
</feature>
<gene>
    <name evidence="3" type="ORF">METZ01_LOCUS229467</name>
</gene>
<feature type="transmembrane region" description="Helical" evidence="1">
    <location>
        <begin position="111"/>
        <end position="129"/>
    </location>
</feature>
<dbReference type="GO" id="GO:0048039">
    <property type="term" value="F:ubiquinone binding"/>
    <property type="evidence" value="ECO:0007669"/>
    <property type="project" value="TreeGrafter"/>
</dbReference>
<feature type="non-terminal residue" evidence="3">
    <location>
        <position position="235"/>
    </location>
</feature>
<protein>
    <recommendedName>
        <fullName evidence="2">NADH:quinone oxidoreductase/Mrp antiporter transmembrane domain-containing protein</fullName>
    </recommendedName>
</protein>
<dbReference type="GO" id="GO:0015990">
    <property type="term" value="P:electron transport coupled proton transport"/>
    <property type="evidence" value="ECO:0007669"/>
    <property type="project" value="TreeGrafter"/>
</dbReference>
<evidence type="ECO:0000259" key="2">
    <source>
        <dbReference type="Pfam" id="PF00361"/>
    </source>
</evidence>
<dbReference type="EMBL" id="UINC01056505">
    <property type="protein sequence ID" value="SVB76613.1"/>
    <property type="molecule type" value="Genomic_DNA"/>
</dbReference>